<dbReference type="SUPFAM" id="SSF51905">
    <property type="entry name" value="FAD/NAD(P)-binding domain"/>
    <property type="match status" value="1"/>
</dbReference>
<evidence type="ECO:0000256" key="1">
    <source>
        <dbReference type="ARBA" id="ARBA00005995"/>
    </source>
</evidence>
<dbReference type="AlphaFoldDB" id="A0AAQ3N5D2"/>
<sequence length="525" mass="58661">MSLGIPHRPPPYNLNDLLTSSARAPAHSGHQLRPSYFQSQPRPFHYQQYFPHLYESYGTNGLPYLGGAAMTSFFNPMIGMFGEMVLTRIFGVSDANLFSYPHNGNGSPRMRRQEMQIDKSLNRLSIFLLCSIITNGVEAAGPTERRSDTFSLIGDQLDLGSIMMNNDCLRNDKETEENNSANKPFDSKRNSPLERKLDEDILSSQERRVRDWHFTDLENDCAASLNDVSFSYWNHDKVYRSFGGDHCMIKRGHNFVVEYLGEGITIPLNHFVTNVSNDIKEPGQNYKIKVSTTNGNDFFGDTVLLGCLKAGTIHFYPPLLQWKCFSTKRFSYGTLNTTLNTVVLEFPNEVWNYAGDYFEVTDARRNNRGQCFMFCNVWNAVGAPAIIALEDSVPDPVTYVVTDWDTVWGAIMSGLRESVRKMDILSTGNEYIAEFGQVVLAWEPRWCAPSPEAVLPAAWPLDAAVAPLNDGPSWSLDAPLFALDAAPATAPCEVDGGASASDMGLLPDPPALEVPLVFYKKSKQH</sequence>
<dbReference type="GO" id="GO:0016491">
    <property type="term" value="F:oxidoreductase activity"/>
    <property type="evidence" value="ECO:0007669"/>
    <property type="project" value="InterPro"/>
</dbReference>
<dbReference type="Gene3D" id="3.90.660.10">
    <property type="match status" value="1"/>
</dbReference>
<gene>
    <name evidence="3" type="ORF">V8G54_023998</name>
</gene>
<comment type="similarity">
    <text evidence="1">Belongs to the flavin monoamine oxidase family.</text>
</comment>
<dbReference type="EMBL" id="CP144694">
    <property type="protein sequence ID" value="WVZ03192.1"/>
    <property type="molecule type" value="Genomic_DNA"/>
</dbReference>
<dbReference type="Gene3D" id="3.50.50.60">
    <property type="entry name" value="FAD/NAD(P)-binding domain"/>
    <property type="match status" value="1"/>
</dbReference>
<feature type="domain" description="Amine oxidase" evidence="2">
    <location>
        <begin position="168"/>
        <end position="376"/>
    </location>
</feature>
<dbReference type="InterPro" id="IPR050281">
    <property type="entry name" value="Flavin_monoamine_oxidase"/>
</dbReference>
<dbReference type="Proteomes" id="UP001374535">
    <property type="component" value="Chromosome 7"/>
</dbReference>
<reference evidence="3 4" key="1">
    <citation type="journal article" date="2023" name="Life. Sci Alliance">
        <title>Evolutionary insights into 3D genome organization and epigenetic landscape of Vigna mungo.</title>
        <authorList>
            <person name="Junaid A."/>
            <person name="Singh B."/>
            <person name="Bhatia S."/>
        </authorList>
    </citation>
    <scope>NUCLEOTIDE SEQUENCE [LARGE SCALE GENOMIC DNA]</scope>
    <source>
        <strain evidence="3">Urdbean</strain>
    </source>
</reference>
<name>A0AAQ3N5D2_VIGMU</name>
<accession>A0AAQ3N5D2</accession>
<proteinExistence type="inferred from homology"/>
<dbReference type="InterPro" id="IPR036188">
    <property type="entry name" value="FAD/NAD-bd_sf"/>
</dbReference>
<evidence type="ECO:0000313" key="4">
    <source>
        <dbReference type="Proteomes" id="UP001374535"/>
    </source>
</evidence>
<dbReference type="InterPro" id="IPR002937">
    <property type="entry name" value="Amino_oxidase"/>
</dbReference>
<keyword evidence="4" id="KW-1185">Reference proteome</keyword>
<dbReference type="PANTHER" id="PTHR10742">
    <property type="entry name" value="FLAVIN MONOAMINE OXIDASE"/>
    <property type="match status" value="1"/>
</dbReference>
<dbReference type="PANTHER" id="PTHR10742:SF410">
    <property type="entry name" value="LYSINE-SPECIFIC HISTONE DEMETHYLASE 2"/>
    <property type="match status" value="1"/>
</dbReference>
<protein>
    <recommendedName>
        <fullName evidence="2">Amine oxidase domain-containing protein</fullName>
    </recommendedName>
</protein>
<dbReference type="Pfam" id="PF01593">
    <property type="entry name" value="Amino_oxidase"/>
    <property type="match status" value="1"/>
</dbReference>
<organism evidence="3 4">
    <name type="scientific">Vigna mungo</name>
    <name type="common">Black gram</name>
    <name type="synonym">Phaseolus mungo</name>
    <dbReference type="NCBI Taxonomy" id="3915"/>
    <lineage>
        <taxon>Eukaryota</taxon>
        <taxon>Viridiplantae</taxon>
        <taxon>Streptophyta</taxon>
        <taxon>Embryophyta</taxon>
        <taxon>Tracheophyta</taxon>
        <taxon>Spermatophyta</taxon>
        <taxon>Magnoliopsida</taxon>
        <taxon>eudicotyledons</taxon>
        <taxon>Gunneridae</taxon>
        <taxon>Pentapetalae</taxon>
        <taxon>rosids</taxon>
        <taxon>fabids</taxon>
        <taxon>Fabales</taxon>
        <taxon>Fabaceae</taxon>
        <taxon>Papilionoideae</taxon>
        <taxon>50 kb inversion clade</taxon>
        <taxon>NPAAA clade</taxon>
        <taxon>indigoferoid/millettioid clade</taxon>
        <taxon>Phaseoleae</taxon>
        <taxon>Vigna</taxon>
    </lineage>
</organism>
<evidence type="ECO:0000313" key="3">
    <source>
        <dbReference type="EMBL" id="WVZ03192.1"/>
    </source>
</evidence>
<evidence type="ECO:0000259" key="2">
    <source>
        <dbReference type="Pfam" id="PF01593"/>
    </source>
</evidence>